<dbReference type="PANTHER" id="PTHR22883:SF57">
    <property type="entry name" value="S-ACYLTRANSFERASE"/>
    <property type="match status" value="1"/>
</dbReference>
<evidence type="ECO:0000256" key="8">
    <source>
        <dbReference type="RuleBase" id="RU079119"/>
    </source>
</evidence>
<dbReference type="InterPro" id="IPR001594">
    <property type="entry name" value="Palmitoyltrfase_DHHC"/>
</dbReference>
<organism evidence="9 10">
    <name type="scientific">Juglans regia</name>
    <name type="common">English walnut</name>
    <dbReference type="NCBI Taxonomy" id="51240"/>
    <lineage>
        <taxon>Eukaryota</taxon>
        <taxon>Viridiplantae</taxon>
        <taxon>Streptophyta</taxon>
        <taxon>Embryophyta</taxon>
        <taxon>Tracheophyta</taxon>
        <taxon>Spermatophyta</taxon>
        <taxon>Magnoliopsida</taxon>
        <taxon>eudicotyledons</taxon>
        <taxon>Gunneridae</taxon>
        <taxon>Pentapetalae</taxon>
        <taxon>rosids</taxon>
        <taxon>fabids</taxon>
        <taxon>Fagales</taxon>
        <taxon>Juglandaceae</taxon>
        <taxon>Juglans</taxon>
    </lineage>
</organism>
<evidence type="ECO:0000313" key="9">
    <source>
        <dbReference type="Proteomes" id="UP000235220"/>
    </source>
</evidence>
<evidence type="ECO:0000256" key="3">
    <source>
        <dbReference type="ARBA" id="ARBA00022679"/>
    </source>
</evidence>
<comment type="similarity">
    <text evidence="2 8">Belongs to the DHHC palmitoyltransferase family.</text>
</comment>
<dbReference type="GeneID" id="109011650"/>
<evidence type="ECO:0000256" key="2">
    <source>
        <dbReference type="ARBA" id="ARBA00008574"/>
    </source>
</evidence>
<dbReference type="Pfam" id="PF01529">
    <property type="entry name" value="DHHC"/>
    <property type="match status" value="1"/>
</dbReference>
<keyword evidence="9" id="KW-1185">Reference proteome</keyword>
<keyword evidence="7 8" id="KW-0012">Acyltransferase</keyword>
<feature type="transmembrane region" description="Helical" evidence="8">
    <location>
        <begin position="132"/>
        <end position="154"/>
    </location>
</feature>
<dbReference type="GO" id="GO:0005794">
    <property type="term" value="C:Golgi apparatus"/>
    <property type="evidence" value="ECO:0000318"/>
    <property type="project" value="GO_Central"/>
</dbReference>
<dbReference type="Gramene" id="Jr10_14030_p1">
    <property type="protein sequence ID" value="cds.Jr10_14030_p1"/>
    <property type="gene ID" value="Jr10_14030"/>
</dbReference>
<keyword evidence="5 8" id="KW-1133">Transmembrane helix</keyword>
<evidence type="ECO:0000256" key="7">
    <source>
        <dbReference type="ARBA" id="ARBA00023315"/>
    </source>
</evidence>
<dbReference type="KEGG" id="jre:109011650"/>
<dbReference type="PANTHER" id="PTHR22883">
    <property type="entry name" value="ZINC FINGER DHHC DOMAIN CONTAINING PROTEIN"/>
    <property type="match status" value="1"/>
</dbReference>
<dbReference type="GO" id="GO:0005783">
    <property type="term" value="C:endoplasmic reticulum"/>
    <property type="evidence" value="ECO:0000318"/>
    <property type="project" value="GO_Central"/>
</dbReference>
<dbReference type="EC" id="2.3.1.225" evidence="8"/>
<dbReference type="OrthoDB" id="4096362at2759"/>
<keyword evidence="4 8" id="KW-0812">Transmembrane</keyword>
<evidence type="ECO:0000256" key="6">
    <source>
        <dbReference type="ARBA" id="ARBA00023136"/>
    </source>
</evidence>
<feature type="transmembrane region" description="Helical" evidence="8">
    <location>
        <begin position="280"/>
        <end position="306"/>
    </location>
</feature>
<feature type="transmembrane region" description="Helical" evidence="8">
    <location>
        <begin position="236"/>
        <end position="260"/>
    </location>
</feature>
<dbReference type="PROSITE" id="PS50216">
    <property type="entry name" value="DHHC"/>
    <property type="match status" value="1"/>
</dbReference>
<gene>
    <name evidence="10" type="primary">LOC109011650</name>
</gene>
<dbReference type="GO" id="GO:0006612">
    <property type="term" value="P:protein targeting to membrane"/>
    <property type="evidence" value="ECO:0000318"/>
    <property type="project" value="GO_Central"/>
</dbReference>
<keyword evidence="3 8" id="KW-0808">Transferase</keyword>
<dbReference type="InterPro" id="IPR039859">
    <property type="entry name" value="PFA4/ZDH16/20/ERF2-like"/>
</dbReference>
<comment type="subcellular location">
    <subcellularLocation>
        <location evidence="1">Endomembrane system</location>
        <topology evidence="1">Multi-pass membrane protein</topology>
    </subcellularLocation>
</comment>
<feature type="transmembrane region" description="Helical" evidence="8">
    <location>
        <begin position="102"/>
        <end position="120"/>
    </location>
</feature>
<dbReference type="RefSeq" id="XP_018848485.2">
    <property type="nucleotide sequence ID" value="XM_018992940.2"/>
</dbReference>
<reference evidence="10" key="1">
    <citation type="submission" date="2025-08" db="UniProtKB">
        <authorList>
            <consortium name="RefSeq"/>
        </authorList>
    </citation>
    <scope>IDENTIFICATION</scope>
    <source>
        <tissue evidence="10">Leaves</tissue>
    </source>
</reference>
<comment type="catalytic activity">
    <reaction evidence="8">
        <text>L-cysteinyl-[protein] + hexadecanoyl-CoA = S-hexadecanoyl-L-cysteinyl-[protein] + CoA</text>
        <dbReference type="Rhea" id="RHEA:36683"/>
        <dbReference type="Rhea" id="RHEA-COMP:10131"/>
        <dbReference type="Rhea" id="RHEA-COMP:11032"/>
        <dbReference type="ChEBI" id="CHEBI:29950"/>
        <dbReference type="ChEBI" id="CHEBI:57287"/>
        <dbReference type="ChEBI" id="CHEBI:57379"/>
        <dbReference type="ChEBI" id="CHEBI:74151"/>
        <dbReference type="EC" id="2.3.1.225"/>
    </reaction>
</comment>
<evidence type="ECO:0000256" key="4">
    <source>
        <dbReference type="ARBA" id="ARBA00022692"/>
    </source>
</evidence>
<dbReference type="AlphaFoldDB" id="A0A2I4GX59"/>
<protein>
    <recommendedName>
        <fullName evidence="8">S-acyltransferase</fullName>
        <ecNumber evidence="8">2.3.1.225</ecNumber>
    </recommendedName>
    <alternativeName>
        <fullName evidence="8">Palmitoyltransferase</fullName>
    </alternativeName>
</protein>
<evidence type="ECO:0000256" key="5">
    <source>
        <dbReference type="ARBA" id="ARBA00022989"/>
    </source>
</evidence>
<sequence length="365" mass="41416">MEEIEKDIEVMENVALSEPLEEGFERENVGVEKENGITAKGGNILVTVKQKMFEFFKRVMEIELVKHFLGGNLERTRAYHVWPGKNVFFFHGRLICGPDPRGLMLTSVSIILSSWIFAIYVGEDLPSHSSSLIISISVILTIIVLVNLILVSAIDPGIIPRNDGQETIADVGTSTGTRRRRVTVNGVEMKLKYCRICKIYRPPRSCHCAICDNCVEKFDHHCPWIGQCIALRNYRFYLTFGASAMVLFAYLFAFSCWKIHQRVLKNGTGFIGMLRNCPETLALVSFSFAAIGFLGGLALFHVYLTAINQTAYENFRQRYVRFRNPYDKGILHNFMEVLFVPMPPSRVDFRAEISSRSFSAAETEL</sequence>
<keyword evidence="6 8" id="KW-0472">Membrane</keyword>
<name>A0A2I4GX59_JUGRE</name>
<dbReference type="GO" id="GO:0019706">
    <property type="term" value="F:protein-cysteine S-palmitoyltransferase activity"/>
    <property type="evidence" value="ECO:0000318"/>
    <property type="project" value="GO_Central"/>
</dbReference>
<evidence type="ECO:0000256" key="1">
    <source>
        <dbReference type="ARBA" id="ARBA00004127"/>
    </source>
</evidence>
<comment type="domain">
    <text evidence="8">The DHHC domain is required for palmitoyltransferase activity.</text>
</comment>
<proteinExistence type="inferred from homology"/>
<accession>A0A2I4GX59</accession>
<evidence type="ECO:0000313" key="10">
    <source>
        <dbReference type="RefSeq" id="XP_018848485.2"/>
    </source>
</evidence>
<dbReference type="Proteomes" id="UP000235220">
    <property type="component" value="Chromosome 10"/>
</dbReference>